<dbReference type="InterPro" id="IPR002938">
    <property type="entry name" value="FAD-bd"/>
</dbReference>
<feature type="domain" description="FAD-binding" evidence="6">
    <location>
        <begin position="6"/>
        <end position="168"/>
    </location>
</feature>
<sequence length="403" mass="44117">MSPQLNIVIIGAGIAGLTTAIALRRSGHTITILERHSGCQALGGRVGISPSGSRILIAHGLGDVLRKMNVRENVTNFRRYENGAILTSTGTQNMEDVYGSPHWSFSRYRLQKALAEIARQRGVEIRFSCQVEGIDEDCPSVILRDGTVIPADLIIGADGVRSRIRDSIVGGSIKPIVFHTSYNTEIPRSLIAQDPSLIHLLTSFNFWFGPGKEVMSANMPDRDDIIQMSLISRFAGFEPSIGKLLDLAKTENGFIWKLAELPSLKSWVSTSGKLVAIGDAVHAMVPYAGMGAVQGIEDAGSLAVCLEHLQKLADLPGLLKVFEAIRRPRAEFMMKVARERAVGLFLPDGKEQEQRDNSFKEHQIDLTDKNWDGKCSDDPPEGGLLSPLYAGYMFGFDVMDHVS</sequence>
<accession>A0A2J6R250</accession>
<keyword evidence="8" id="KW-1185">Reference proteome</keyword>
<dbReference type="EMBL" id="KZ613958">
    <property type="protein sequence ID" value="PMD32549.1"/>
    <property type="molecule type" value="Genomic_DNA"/>
</dbReference>
<proteinExistence type="inferred from homology"/>
<comment type="similarity">
    <text evidence="1">Belongs to the paxM FAD-dependent monooxygenase family.</text>
</comment>
<dbReference type="GO" id="GO:0071949">
    <property type="term" value="F:FAD binding"/>
    <property type="evidence" value="ECO:0007669"/>
    <property type="project" value="InterPro"/>
</dbReference>
<evidence type="ECO:0000256" key="4">
    <source>
        <dbReference type="ARBA" id="ARBA00023002"/>
    </source>
</evidence>
<evidence type="ECO:0000313" key="7">
    <source>
        <dbReference type="EMBL" id="PMD32549.1"/>
    </source>
</evidence>
<dbReference type="Proteomes" id="UP000235786">
    <property type="component" value="Unassembled WGS sequence"/>
</dbReference>
<reference evidence="7 8" key="1">
    <citation type="submission" date="2016-04" db="EMBL/GenBank/DDBJ databases">
        <title>A degradative enzymes factory behind the ericoid mycorrhizal symbiosis.</title>
        <authorList>
            <consortium name="DOE Joint Genome Institute"/>
            <person name="Martino E."/>
            <person name="Morin E."/>
            <person name="Grelet G."/>
            <person name="Kuo A."/>
            <person name="Kohler A."/>
            <person name="Daghino S."/>
            <person name="Barry K."/>
            <person name="Choi C."/>
            <person name="Cichocki N."/>
            <person name="Clum A."/>
            <person name="Copeland A."/>
            <person name="Hainaut M."/>
            <person name="Haridas S."/>
            <person name="Labutti K."/>
            <person name="Lindquist E."/>
            <person name="Lipzen A."/>
            <person name="Khouja H.-R."/>
            <person name="Murat C."/>
            <person name="Ohm R."/>
            <person name="Olson A."/>
            <person name="Spatafora J."/>
            <person name="Veneault-Fourrey C."/>
            <person name="Henrissat B."/>
            <person name="Grigoriev I."/>
            <person name="Martin F."/>
            <person name="Perotto S."/>
        </authorList>
    </citation>
    <scope>NUCLEOTIDE SEQUENCE [LARGE SCALE GENOMIC DNA]</scope>
    <source>
        <strain evidence="7 8">F</strain>
    </source>
</reference>
<dbReference type="SUPFAM" id="SSF51905">
    <property type="entry name" value="FAD/NAD(P)-binding domain"/>
    <property type="match status" value="1"/>
</dbReference>
<organism evidence="7 8">
    <name type="scientific">Hyaloscypha variabilis (strain UAMH 11265 / GT02V1 / F)</name>
    <name type="common">Meliniomyces variabilis</name>
    <dbReference type="NCBI Taxonomy" id="1149755"/>
    <lineage>
        <taxon>Eukaryota</taxon>
        <taxon>Fungi</taxon>
        <taxon>Dikarya</taxon>
        <taxon>Ascomycota</taxon>
        <taxon>Pezizomycotina</taxon>
        <taxon>Leotiomycetes</taxon>
        <taxon>Helotiales</taxon>
        <taxon>Hyaloscyphaceae</taxon>
        <taxon>Hyaloscypha</taxon>
        <taxon>Hyaloscypha variabilis</taxon>
    </lineage>
</organism>
<dbReference type="GO" id="GO:0004497">
    <property type="term" value="F:monooxygenase activity"/>
    <property type="evidence" value="ECO:0007669"/>
    <property type="project" value="UniProtKB-KW"/>
</dbReference>
<dbReference type="Pfam" id="PF01494">
    <property type="entry name" value="FAD_binding_3"/>
    <property type="match status" value="2"/>
</dbReference>
<dbReference type="AlphaFoldDB" id="A0A2J6R250"/>
<evidence type="ECO:0000256" key="5">
    <source>
        <dbReference type="ARBA" id="ARBA00023033"/>
    </source>
</evidence>
<feature type="domain" description="FAD-binding" evidence="6">
    <location>
        <begin position="271"/>
        <end position="335"/>
    </location>
</feature>
<dbReference type="InterPro" id="IPR036188">
    <property type="entry name" value="FAD/NAD-bd_sf"/>
</dbReference>
<keyword evidence="5" id="KW-0503">Monooxygenase</keyword>
<keyword evidence="4" id="KW-0560">Oxidoreductase</keyword>
<evidence type="ECO:0000313" key="8">
    <source>
        <dbReference type="Proteomes" id="UP000235786"/>
    </source>
</evidence>
<evidence type="ECO:0000256" key="3">
    <source>
        <dbReference type="ARBA" id="ARBA00022827"/>
    </source>
</evidence>
<evidence type="ECO:0000259" key="6">
    <source>
        <dbReference type="Pfam" id="PF01494"/>
    </source>
</evidence>
<dbReference type="OrthoDB" id="16820at2759"/>
<dbReference type="PRINTS" id="PR00420">
    <property type="entry name" value="RNGMNOXGNASE"/>
</dbReference>
<dbReference type="Gene3D" id="3.50.50.60">
    <property type="entry name" value="FAD/NAD(P)-binding domain"/>
    <property type="match status" value="1"/>
</dbReference>
<dbReference type="PANTHER" id="PTHR13789:SF309">
    <property type="entry name" value="PUTATIVE (AFU_ORTHOLOGUE AFUA_6G14510)-RELATED"/>
    <property type="match status" value="1"/>
</dbReference>
<keyword evidence="2" id="KW-0285">Flavoprotein</keyword>
<dbReference type="PANTHER" id="PTHR13789">
    <property type="entry name" value="MONOOXYGENASE"/>
    <property type="match status" value="1"/>
</dbReference>
<evidence type="ECO:0000256" key="2">
    <source>
        <dbReference type="ARBA" id="ARBA00022630"/>
    </source>
</evidence>
<gene>
    <name evidence="7" type="ORF">L207DRAFT_609115</name>
</gene>
<dbReference type="InterPro" id="IPR050493">
    <property type="entry name" value="FAD-dep_Monooxygenase_BioMet"/>
</dbReference>
<dbReference type="STRING" id="1149755.A0A2J6R250"/>
<protein>
    <submittedName>
        <fullName evidence="7">FAD/NAD(P)-binding domain-containing protein</fullName>
    </submittedName>
</protein>
<keyword evidence="3" id="KW-0274">FAD</keyword>
<name>A0A2J6R250_HYAVF</name>
<evidence type="ECO:0000256" key="1">
    <source>
        <dbReference type="ARBA" id="ARBA00007992"/>
    </source>
</evidence>